<evidence type="ECO:0000313" key="2">
    <source>
        <dbReference type="EMBL" id="TMO68718.1"/>
    </source>
</evidence>
<keyword evidence="4" id="KW-1185">Reference proteome</keyword>
<comment type="caution">
    <text evidence="2">The sequence shown here is derived from an EMBL/GenBank/DDBJ whole genome shotgun (WGS) entry which is preliminary data.</text>
</comment>
<dbReference type="Proteomes" id="UP000307217">
    <property type="component" value="Unassembled WGS sequence"/>
</dbReference>
<dbReference type="OrthoDB" id="6312675at2"/>
<dbReference type="InterPro" id="IPR058510">
    <property type="entry name" value="DUF8197"/>
</dbReference>
<dbReference type="AlphaFoldDB" id="A0A5S3V9Z4"/>
<feature type="region of interest" description="Disordered" evidence="1">
    <location>
        <begin position="1"/>
        <end position="35"/>
    </location>
</feature>
<evidence type="ECO:0000313" key="5">
    <source>
        <dbReference type="Proteomes" id="UP000307217"/>
    </source>
</evidence>
<dbReference type="EMBL" id="PNBW01000005">
    <property type="protein sequence ID" value="TMO78957.1"/>
    <property type="molecule type" value="Genomic_DNA"/>
</dbReference>
<evidence type="ECO:0000256" key="1">
    <source>
        <dbReference type="SAM" id="MobiDB-lite"/>
    </source>
</evidence>
<protein>
    <submittedName>
        <fullName evidence="2">Uncharacterized protein</fullName>
    </submittedName>
</protein>
<reference evidence="2" key="3">
    <citation type="submission" date="2019-09" db="EMBL/GenBank/DDBJ databases">
        <title>Co-occurence of chitin degradation, pigmentation and bioactivity in marine Pseudoalteromonas.</title>
        <authorList>
            <person name="Sonnenschein E.C."/>
            <person name="Bech P.K."/>
        </authorList>
    </citation>
    <scope>NUCLEOTIDE SEQUENCE</scope>
    <source>
        <strain evidence="2">S3790</strain>
        <strain evidence="3 4">S3895</strain>
    </source>
</reference>
<organism evidence="2 5">
    <name type="scientific">Pseudoalteromonas aurantia</name>
    <dbReference type="NCBI Taxonomy" id="43654"/>
    <lineage>
        <taxon>Bacteria</taxon>
        <taxon>Pseudomonadati</taxon>
        <taxon>Pseudomonadota</taxon>
        <taxon>Gammaproteobacteria</taxon>
        <taxon>Alteromonadales</taxon>
        <taxon>Pseudoalteromonadaceae</taxon>
        <taxon>Pseudoalteromonas</taxon>
    </lineage>
</organism>
<proteinExistence type="predicted"/>
<dbReference type="EMBL" id="PNBX01000030">
    <property type="protein sequence ID" value="TMO68718.1"/>
    <property type="molecule type" value="Genomic_DNA"/>
</dbReference>
<dbReference type="Pfam" id="PF26620">
    <property type="entry name" value="DUF8197"/>
    <property type="match status" value="1"/>
</dbReference>
<dbReference type="NCBIfam" id="NF046101">
    <property type="entry name" value="PA3496_fam"/>
    <property type="match status" value="1"/>
</dbReference>
<evidence type="ECO:0000313" key="3">
    <source>
        <dbReference type="EMBL" id="TMO78957.1"/>
    </source>
</evidence>
<sequence>MGKTYSYDGLDDDFTDSEFDELERNQHDKQKRKVKRKIDDYLEQKRLRKDAGDSDFDYLE</sequence>
<evidence type="ECO:0000313" key="4">
    <source>
        <dbReference type="Proteomes" id="UP000307164"/>
    </source>
</evidence>
<dbReference type="RefSeq" id="WP_138591407.1">
    <property type="nucleotide sequence ID" value="NZ_PNBW01000005.1"/>
</dbReference>
<dbReference type="Proteomes" id="UP000307164">
    <property type="component" value="Unassembled WGS sequence"/>
</dbReference>
<dbReference type="InterPro" id="IPR058059">
    <property type="entry name" value="PA3496-like"/>
</dbReference>
<reference evidence="5" key="2">
    <citation type="submission" date="2019-06" db="EMBL/GenBank/DDBJ databases">
        <title>Co-occurence of chitin degradation, pigmentation and bioactivity in marine Pseudoalteromonas.</title>
        <authorList>
            <person name="Sonnenschein E.C."/>
            <person name="Bech P.K."/>
        </authorList>
    </citation>
    <scope>NUCLEOTIDE SEQUENCE [LARGE SCALE GENOMIC DNA]</scope>
    <source>
        <strain evidence="5">S3790</strain>
    </source>
</reference>
<gene>
    <name evidence="2" type="ORF">CWC19_08090</name>
    <name evidence="3" type="ORF">CWC20_00690</name>
</gene>
<name>A0A5S3V9Z4_9GAMM</name>
<reference evidence="2 5" key="1">
    <citation type="submission" date="2018-01" db="EMBL/GenBank/DDBJ databases">
        <authorList>
            <person name="Paulsen S."/>
            <person name="Gram L.K."/>
        </authorList>
    </citation>
    <scope>NUCLEOTIDE SEQUENCE [LARGE SCALE GENOMIC DNA]</scope>
    <source>
        <strain evidence="2 5">S3790</strain>
        <strain evidence="3">S3895</strain>
    </source>
</reference>
<feature type="compositionally biased region" description="Acidic residues" evidence="1">
    <location>
        <begin position="9"/>
        <end position="21"/>
    </location>
</feature>
<accession>A0A5S3V9Z4</accession>